<dbReference type="Proteomes" id="UP000321304">
    <property type="component" value="Unassembled WGS sequence"/>
</dbReference>
<reference evidence="2 3" key="1">
    <citation type="submission" date="2019-06" db="EMBL/GenBank/DDBJ databases">
        <title>Genomic Encyclopedia of Type Strains, Phase IV (KMG-V): Genome sequencing to study the core and pangenomes of soil and plant-associated prokaryotes.</title>
        <authorList>
            <person name="Whitman W."/>
        </authorList>
    </citation>
    <scope>NUCLEOTIDE SEQUENCE [LARGE SCALE GENOMIC DNA]</scope>
    <source>
        <strain evidence="2 3">BR 10355</strain>
    </source>
</reference>
<protein>
    <submittedName>
        <fullName evidence="2">Uncharacterized protein</fullName>
    </submittedName>
</protein>
<sequence>MAHSNHGIVKDDKGQEQPADKARAQTAHKTDRRKPAKPEATRDPKLNDADKTPGSGMTADDRGDPPTAAEPCFAVQQLRQPDRNEDPAPPLARGDRWRMIWRWTRGSSGT</sequence>
<dbReference type="AlphaFoldDB" id="A0A560KY32"/>
<evidence type="ECO:0000313" key="3">
    <source>
        <dbReference type="Proteomes" id="UP000321304"/>
    </source>
</evidence>
<keyword evidence="3" id="KW-1185">Reference proteome</keyword>
<feature type="compositionally biased region" description="Basic and acidic residues" evidence="1">
    <location>
        <begin position="36"/>
        <end position="51"/>
    </location>
</feature>
<proteinExistence type="predicted"/>
<evidence type="ECO:0000256" key="1">
    <source>
        <dbReference type="SAM" id="MobiDB-lite"/>
    </source>
</evidence>
<feature type="region of interest" description="Disordered" evidence="1">
    <location>
        <begin position="1"/>
        <end position="96"/>
    </location>
</feature>
<dbReference type="EMBL" id="VITY01000019">
    <property type="protein sequence ID" value="TWB88156.1"/>
    <property type="molecule type" value="Genomic_DNA"/>
</dbReference>
<accession>A0A560KY32</accession>
<evidence type="ECO:0000313" key="2">
    <source>
        <dbReference type="EMBL" id="TWB88156.1"/>
    </source>
</evidence>
<gene>
    <name evidence="2" type="ORF">FBZ93_119146</name>
</gene>
<feature type="compositionally biased region" description="Basic and acidic residues" evidence="1">
    <location>
        <begin position="8"/>
        <end position="23"/>
    </location>
</feature>
<name>A0A560KY32_9BRAD</name>
<comment type="caution">
    <text evidence="2">The sequence shown here is derived from an EMBL/GenBank/DDBJ whole genome shotgun (WGS) entry which is preliminary data.</text>
</comment>
<organism evidence="2 3">
    <name type="scientific">Bradyrhizobium macuxiense</name>
    <dbReference type="NCBI Taxonomy" id="1755647"/>
    <lineage>
        <taxon>Bacteria</taxon>
        <taxon>Pseudomonadati</taxon>
        <taxon>Pseudomonadota</taxon>
        <taxon>Alphaproteobacteria</taxon>
        <taxon>Hyphomicrobiales</taxon>
        <taxon>Nitrobacteraceae</taxon>
        <taxon>Bradyrhizobium</taxon>
    </lineage>
</organism>